<sequence length="341" mass="39675">MKKIINYILLIVSLGLTYWIFFYKNDFSNFPQLIGKTNKFYLSLGFLCIILYWILDAYMIYKIRKVLDIEGSFKSSFVITMIGQYYGAITPFSSGSQPAQIYLLINDGFPVGTVSSLMIIRFLIYQLVITFYSIFMFIVNFNFLLDEVRFAIPFIAIGCLLNLFILLMIIRFFRNEKLIKKISSKVFVIGHKLKLIKDIKKLENKIDKGLVDYAVSINHMKEDKRITLLLILTSFLQLTFYFSITYFVYLAIGLIGFSFLDIIGIQSLHYMAVSFMPTPGTVGAAEGGFYVLYNTIFPREILVFAMILWRFISYYFIIIMGGIVTFANFIYERRKNKDTHN</sequence>
<evidence type="ECO:0000313" key="8">
    <source>
        <dbReference type="Proteomes" id="UP001524478"/>
    </source>
</evidence>
<proteinExistence type="inferred from homology"/>
<evidence type="ECO:0000313" key="7">
    <source>
        <dbReference type="EMBL" id="MCQ4923442.1"/>
    </source>
</evidence>
<comment type="similarity">
    <text evidence="6">Belongs to the LPG synthase family.</text>
</comment>
<dbReference type="RefSeq" id="WP_256311426.1">
    <property type="nucleotide sequence ID" value="NZ_JANGAC010000006.1"/>
</dbReference>
<organism evidence="7 8">
    <name type="scientific">Tissierella carlieri</name>
    <dbReference type="NCBI Taxonomy" id="689904"/>
    <lineage>
        <taxon>Bacteria</taxon>
        <taxon>Bacillati</taxon>
        <taxon>Bacillota</taxon>
        <taxon>Tissierellia</taxon>
        <taxon>Tissierellales</taxon>
        <taxon>Tissierellaceae</taxon>
        <taxon>Tissierella</taxon>
    </lineage>
</organism>
<comment type="function">
    <text evidence="6">Catalyzes the transfer of a lysyl group from L-lysyl-tRNA(Lys) to membrane-bound phosphatidylglycerol (PG), which produces lysylphosphatidylglycerol (LPG), a major component of the bacterial membrane with a positive net charge. LPG synthesis contributes to bacterial virulence as it is involved in the resistance mechanism against cationic antimicrobial peptides (CAMP) produces by the host's immune system (defensins, cathelicidins) and by the competing microorganisms.</text>
</comment>
<keyword evidence="6" id="KW-0443">Lipid metabolism</keyword>
<comment type="caution">
    <text evidence="7">The sequence shown here is derived from an EMBL/GenBank/DDBJ whole genome shotgun (WGS) entry which is preliminary data.</text>
</comment>
<keyword evidence="2" id="KW-1003">Cell membrane</keyword>
<comment type="catalytic activity">
    <reaction evidence="6">
        <text>L-lysyl-tRNA(Lys) + a 1,2-diacyl-sn-glycero-3-phospho-(1'-sn-glycerol) = a 1,2-diacyl-sn-glycero-3-phospho-1'-(3'-O-L-lysyl)-sn-glycerol + tRNA(Lys)</text>
        <dbReference type="Rhea" id="RHEA:10668"/>
        <dbReference type="Rhea" id="RHEA-COMP:9696"/>
        <dbReference type="Rhea" id="RHEA-COMP:9697"/>
        <dbReference type="ChEBI" id="CHEBI:64716"/>
        <dbReference type="ChEBI" id="CHEBI:75792"/>
        <dbReference type="ChEBI" id="CHEBI:78442"/>
        <dbReference type="ChEBI" id="CHEBI:78529"/>
        <dbReference type="EC" id="2.3.2.3"/>
    </reaction>
</comment>
<evidence type="ECO:0000256" key="5">
    <source>
        <dbReference type="ARBA" id="ARBA00023136"/>
    </source>
</evidence>
<keyword evidence="5 6" id="KW-0472">Membrane</keyword>
<evidence type="ECO:0000256" key="4">
    <source>
        <dbReference type="ARBA" id="ARBA00022989"/>
    </source>
</evidence>
<feature type="transmembrane region" description="Helical" evidence="6">
    <location>
        <begin position="41"/>
        <end position="61"/>
    </location>
</feature>
<protein>
    <recommendedName>
        <fullName evidence="6">Phosphatidylglycerol lysyltransferase</fullName>
        <ecNumber evidence="6">2.3.2.3</ecNumber>
    </recommendedName>
    <alternativeName>
        <fullName evidence="6">Lysylphosphatidylglycerol synthase</fullName>
    </alternativeName>
</protein>
<keyword evidence="6" id="KW-0046">Antibiotic resistance</keyword>
<dbReference type="EC" id="2.3.2.3" evidence="6"/>
<keyword evidence="3 6" id="KW-0812">Transmembrane</keyword>
<dbReference type="InterPro" id="IPR022791">
    <property type="entry name" value="L-PG_synthase/AglD"/>
</dbReference>
<dbReference type="PANTHER" id="PTHR37693">
    <property type="entry name" value="PHOSPHATIDYLGLYCEROL LYSYLTRANSFERASE"/>
    <property type="match status" value="1"/>
</dbReference>
<dbReference type="PANTHER" id="PTHR37693:SF1">
    <property type="entry name" value="INTEGRAL MEMBRANE PROTEIN"/>
    <property type="match status" value="1"/>
</dbReference>
<keyword evidence="4 6" id="KW-1133">Transmembrane helix</keyword>
<feature type="transmembrane region" description="Helical" evidence="6">
    <location>
        <begin position="150"/>
        <end position="173"/>
    </location>
</feature>
<feature type="transmembrane region" description="Helical" evidence="6">
    <location>
        <begin position="314"/>
        <end position="331"/>
    </location>
</feature>
<comment type="subcellular location">
    <subcellularLocation>
        <location evidence="1 6">Cell membrane</location>
        <topology evidence="1 6">Multi-pass membrane protein</topology>
    </subcellularLocation>
</comment>
<accession>A0ABT1SAC3</accession>
<feature type="transmembrane region" description="Helical" evidence="6">
    <location>
        <begin position="5"/>
        <end position="21"/>
    </location>
</feature>
<dbReference type="NCBIfam" id="TIGR00374">
    <property type="entry name" value="flippase-like domain"/>
    <property type="match status" value="1"/>
</dbReference>
<keyword evidence="8" id="KW-1185">Reference proteome</keyword>
<evidence type="ECO:0000256" key="2">
    <source>
        <dbReference type="ARBA" id="ARBA00022475"/>
    </source>
</evidence>
<evidence type="ECO:0000256" key="3">
    <source>
        <dbReference type="ARBA" id="ARBA00022692"/>
    </source>
</evidence>
<dbReference type="EMBL" id="JANGAC010000006">
    <property type="protein sequence ID" value="MCQ4923442.1"/>
    <property type="molecule type" value="Genomic_DNA"/>
</dbReference>
<feature type="transmembrane region" description="Helical" evidence="6">
    <location>
        <begin position="226"/>
        <end position="244"/>
    </location>
</feature>
<keyword evidence="6" id="KW-0808">Transferase</keyword>
<evidence type="ECO:0000256" key="6">
    <source>
        <dbReference type="RuleBase" id="RU363042"/>
    </source>
</evidence>
<dbReference type="Proteomes" id="UP001524478">
    <property type="component" value="Unassembled WGS sequence"/>
</dbReference>
<evidence type="ECO:0000256" key="1">
    <source>
        <dbReference type="ARBA" id="ARBA00004651"/>
    </source>
</evidence>
<name>A0ABT1SAC3_9FIRM</name>
<dbReference type="Pfam" id="PF03706">
    <property type="entry name" value="LPG_synthase_TM"/>
    <property type="match status" value="1"/>
</dbReference>
<feature type="transmembrane region" description="Helical" evidence="6">
    <location>
        <begin position="122"/>
        <end position="144"/>
    </location>
</feature>
<reference evidence="7 8" key="1">
    <citation type="submission" date="2022-06" db="EMBL/GenBank/DDBJ databases">
        <title>Isolation of gut microbiota from human fecal samples.</title>
        <authorList>
            <person name="Pamer E.G."/>
            <person name="Barat B."/>
            <person name="Waligurski E."/>
            <person name="Medina S."/>
            <person name="Paddock L."/>
            <person name="Mostad J."/>
        </authorList>
    </citation>
    <scope>NUCLEOTIDE SEQUENCE [LARGE SCALE GENOMIC DNA]</scope>
    <source>
        <strain evidence="7 8">DFI.7.95</strain>
    </source>
</reference>
<gene>
    <name evidence="6" type="primary">mprF</name>
    <name evidence="7" type="ORF">NE686_10120</name>
</gene>